<evidence type="ECO:0000313" key="3">
    <source>
        <dbReference type="Proteomes" id="UP000030717"/>
    </source>
</evidence>
<dbReference type="EMBL" id="KP007361">
    <property type="protein sequence ID" value="AIZ02441.1"/>
    <property type="molecule type" value="Genomic_DNA"/>
</dbReference>
<evidence type="ECO:0000256" key="1">
    <source>
        <dbReference type="SAM" id="MobiDB-lite"/>
    </source>
</evidence>
<feature type="compositionally biased region" description="Polar residues" evidence="1">
    <location>
        <begin position="47"/>
        <end position="60"/>
    </location>
</feature>
<keyword evidence="3" id="KW-1185">Reference proteome</keyword>
<feature type="compositionally biased region" description="Low complexity" evidence="1">
    <location>
        <begin position="34"/>
        <end position="45"/>
    </location>
</feature>
<dbReference type="GeneID" id="26636259"/>
<dbReference type="Proteomes" id="UP000030717">
    <property type="component" value="Segment"/>
</dbReference>
<protein>
    <submittedName>
        <fullName evidence="2">Uncharacterized protein</fullName>
    </submittedName>
</protein>
<name>A0A0A7HDP2_9CAUD</name>
<dbReference type="KEGG" id="vg:26636259"/>
<dbReference type="RefSeq" id="YP_009209839.1">
    <property type="nucleotide sequence ID" value="NC_028925.1"/>
</dbReference>
<evidence type="ECO:0000313" key="2">
    <source>
        <dbReference type="EMBL" id="AIZ02441.1"/>
    </source>
</evidence>
<organism evidence="2 3">
    <name type="scientific">Escherichia phage vB_EcoM_VR25</name>
    <dbReference type="NCBI Taxonomy" id="1567028"/>
    <lineage>
        <taxon>Viruses</taxon>
        <taxon>Duplodnaviria</taxon>
        <taxon>Heunggongvirae</taxon>
        <taxon>Uroviricota</taxon>
        <taxon>Caudoviricetes</taxon>
        <taxon>Pantevenvirales</taxon>
        <taxon>Straboviridae</taxon>
        <taxon>Tevenvirinae</taxon>
        <taxon>Gaprivervirus</taxon>
        <taxon>Gaprivervirus vr25</taxon>
    </lineage>
</organism>
<sequence>MKLKLKVAIGLLAAVMSFGVLATEGTSGPGGQGSSQSAGPSNGSAHASHSQGIENIKSSYVNTTHGKAQEAWAKGRVVTDSVFCHMPKYVGCKK</sequence>
<accession>A0A0A7HDP2</accession>
<gene>
    <name evidence="2" type="ORF">VR25_097</name>
</gene>
<feature type="region of interest" description="Disordered" evidence="1">
    <location>
        <begin position="25"/>
        <end position="60"/>
    </location>
</feature>
<proteinExistence type="predicted"/>
<reference evidence="2 3" key="1">
    <citation type="submission" date="2014-10" db="EMBL/GenBank/DDBJ databases">
        <title>VR bacteriophages - a small but diverse group of low-temperature viruses.</title>
        <authorList>
            <person name="Kaliniene L."/>
            <person name="Meskys R."/>
            <person name="Simoliunas E."/>
            <person name="Zajanckauskaite A."/>
            <person name="Truncaite L."/>
        </authorList>
    </citation>
    <scope>NUCLEOTIDE SEQUENCE [LARGE SCALE GENOMIC DNA]</scope>
</reference>